<dbReference type="HOGENOM" id="CLU_102484_0_0_11"/>
<feature type="transmembrane region" description="Helical" evidence="2">
    <location>
        <begin position="104"/>
        <end position="121"/>
    </location>
</feature>
<dbReference type="Proteomes" id="UP000023703">
    <property type="component" value="Chromosome"/>
</dbReference>
<dbReference type="InterPro" id="IPR012551">
    <property type="entry name" value="DUF1707_SHOCT-like"/>
</dbReference>
<feature type="region of interest" description="Disordered" evidence="1">
    <location>
        <begin position="215"/>
        <end position="237"/>
    </location>
</feature>
<evidence type="ECO:0000259" key="3">
    <source>
        <dbReference type="Pfam" id="PF08044"/>
    </source>
</evidence>
<dbReference type="AlphaFoldDB" id="X5DJR4"/>
<evidence type="ECO:0000256" key="2">
    <source>
        <dbReference type="SAM" id="Phobius"/>
    </source>
</evidence>
<keyword evidence="2" id="KW-0812">Transmembrane</keyword>
<keyword evidence="2" id="KW-1133">Transmembrane helix</keyword>
<sequence length="237" mass="25611">MSRVPRDPRDPAVRIGDADREAALSVLAVHFADGRITLTEYDERCRDAAAAQTRQELDVLFHDLPALPNQPGPPGHSVSPRTDVSVYSAGELAEQHRRGSRPRAGIMALTTLGAVGGAIALGNNASAIVLLLIPAVAVLLYVLKIGPESWHTPSPEALERARVRRLRREHQLALEEQQHSQQLALEEQKARRKLRTSEMTGDAVDFAQRAMKGAVGRFGKDGRGGRDGGAGTKGRDS</sequence>
<dbReference type="STRING" id="1404245.CGLY_04375"/>
<accession>X5DJR4</accession>
<gene>
    <name evidence="4" type="ORF">CGLY_04375</name>
</gene>
<name>X5DJR4_9CORY</name>
<evidence type="ECO:0000256" key="1">
    <source>
        <dbReference type="SAM" id="MobiDB-lite"/>
    </source>
</evidence>
<dbReference type="RefSeq" id="WP_081803768.1">
    <property type="nucleotide sequence ID" value="NZ_CP006842.1"/>
</dbReference>
<dbReference type="eggNOG" id="ENOG50339YM">
    <property type="taxonomic scope" value="Bacteria"/>
</dbReference>
<feature type="compositionally biased region" description="Gly residues" evidence="1">
    <location>
        <begin position="227"/>
        <end position="237"/>
    </location>
</feature>
<feature type="domain" description="DUF1707" evidence="3">
    <location>
        <begin position="13"/>
        <end position="65"/>
    </location>
</feature>
<protein>
    <submittedName>
        <fullName evidence="4">Putative membrane protein</fullName>
    </submittedName>
</protein>
<dbReference type="KEGG" id="cgy:CGLY_04375"/>
<dbReference type="OrthoDB" id="4416950at2"/>
<feature type="transmembrane region" description="Helical" evidence="2">
    <location>
        <begin position="127"/>
        <end position="143"/>
    </location>
</feature>
<evidence type="ECO:0000313" key="5">
    <source>
        <dbReference type="Proteomes" id="UP000023703"/>
    </source>
</evidence>
<reference evidence="4 5" key="1">
    <citation type="journal article" date="2015" name="Int. J. Syst. Evol. Microbiol.">
        <title>Revisiting Corynebacterium glyciniphilum (ex Kubota et al., 1972) sp. nov., nom. rev., isolated from putrefied banana.</title>
        <authorList>
            <person name="Al-Dilaimi A."/>
            <person name="Bednarz H."/>
            <person name="Lomker A."/>
            <person name="Niehaus K."/>
            <person name="Kalinowski J."/>
            <person name="Ruckert C."/>
        </authorList>
    </citation>
    <scope>NUCLEOTIDE SEQUENCE [LARGE SCALE GENOMIC DNA]</scope>
    <source>
        <strain evidence="4">AJ 3170</strain>
    </source>
</reference>
<evidence type="ECO:0000313" key="4">
    <source>
        <dbReference type="EMBL" id="AHW63323.1"/>
    </source>
</evidence>
<dbReference type="PANTHER" id="PTHR40763">
    <property type="entry name" value="MEMBRANE PROTEIN-RELATED"/>
    <property type="match status" value="1"/>
</dbReference>
<dbReference type="Pfam" id="PF08044">
    <property type="entry name" value="DUF1707"/>
    <property type="match status" value="1"/>
</dbReference>
<feature type="region of interest" description="Disordered" evidence="1">
    <location>
        <begin position="175"/>
        <end position="198"/>
    </location>
</feature>
<proteinExistence type="predicted"/>
<organism evidence="4 5">
    <name type="scientific">Corynebacterium glyciniphilum AJ 3170</name>
    <dbReference type="NCBI Taxonomy" id="1404245"/>
    <lineage>
        <taxon>Bacteria</taxon>
        <taxon>Bacillati</taxon>
        <taxon>Actinomycetota</taxon>
        <taxon>Actinomycetes</taxon>
        <taxon>Mycobacteriales</taxon>
        <taxon>Corynebacteriaceae</taxon>
        <taxon>Corynebacterium</taxon>
    </lineage>
</organism>
<dbReference type="EMBL" id="CP006842">
    <property type="protein sequence ID" value="AHW63323.1"/>
    <property type="molecule type" value="Genomic_DNA"/>
</dbReference>
<keyword evidence="2" id="KW-0472">Membrane</keyword>
<dbReference type="PANTHER" id="PTHR40763:SF5">
    <property type="entry name" value="MEMBRANE PROTEIN"/>
    <property type="match status" value="1"/>
</dbReference>
<keyword evidence="5" id="KW-1185">Reference proteome</keyword>